<dbReference type="InterPro" id="IPR017972">
    <property type="entry name" value="Cyt_P450_CS"/>
</dbReference>
<protein>
    <recommendedName>
        <fullName evidence="16">Cytochrome P450</fullName>
    </recommendedName>
</protein>
<evidence type="ECO:0000256" key="7">
    <source>
        <dbReference type="ARBA" id="ARBA00022989"/>
    </source>
</evidence>
<keyword evidence="4 12" id="KW-0349">Heme</keyword>
<feature type="binding site" description="axial binding residue" evidence="12">
    <location>
        <position position="530"/>
    </location>
    <ligand>
        <name>heme</name>
        <dbReference type="ChEBI" id="CHEBI:30413"/>
    </ligand>
    <ligandPart>
        <name>Fe</name>
        <dbReference type="ChEBI" id="CHEBI:18248"/>
    </ligandPart>
</feature>
<dbReference type="PANTHER" id="PTHR24305:SF112">
    <property type="entry name" value="L-ORNITHINE-N5-MONOOXYGENASE (EUROFUNG)"/>
    <property type="match status" value="1"/>
</dbReference>
<evidence type="ECO:0000256" key="5">
    <source>
        <dbReference type="ARBA" id="ARBA00022692"/>
    </source>
</evidence>
<dbReference type="GO" id="GO:0004497">
    <property type="term" value="F:monooxygenase activity"/>
    <property type="evidence" value="ECO:0007669"/>
    <property type="project" value="UniProtKB-KW"/>
</dbReference>
<evidence type="ECO:0000256" key="2">
    <source>
        <dbReference type="ARBA" id="ARBA00004370"/>
    </source>
</evidence>
<gene>
    <name evidence="14" type="ORF">TWF696_005438</name>
</gene>
<keyword evidence="15" id="KW-1185">Reference proteome</keyword>
<dbReference type="InterPro" id="IPR036396">
    <property type="entry name" value="Cyt_P450_sf"/>
</dbReference>
<dbReference type="InterPro" id="IPR050121">
    <property type="entry name" value="Cytochrome_P450_monoxygenase"/>
</dbReference>
<dbReference type="InterPro" id="IPR002401">
    <property type="entry name" value="Cyt_P450_E_grp-I"/>
</dbReference>
<evidence type="ECO:0000256" key="1">
    <source>
        <dbReference type="ARBA" id="ARBA00001971"/>
    </source>
</evidence>
<dbReference type="GO" id="GO:0005506">
    <property type="term" value="F:iron ion binding"/>
    <property type="evidence" value="ECO:0007669"/>
    <property type="project" value="InterPro"/>
</dbReference>
<dbReference type="PROSITE" id="PS00086">
    <property type="entry name" value="CYTOCHROME_P450"/>
    <property type="match status" value="1"/>
</dbReference>
<dbReference type="AlphaFoldDB" id="A0AAV9V1K1"/>
<dbReference type="PRINTS" id="PR00463">
    <property type="entry name" value="EP450I"/>
</dbReference>
<evidence type="ECO:0000256" key="3">
    <source>
        <dbReference type="ARBA" id="ARBA00010617"/>
    </source>
</evidence>
<evidence type="ECO:0000256" key="4">
    <source>
        <dbReference type="ARBA" id="ARBA00022617"/>
    </source>
</evidence>
<dbReference type="Gene3D" id="1.10.630.10">
    <property type="entry name" value="Cytochrome P450"/>
    <property type="match status" value="1"/>
</dbReference>
<sequence length="588" mass="66023">MSLSNFAMLMPSTGLWEHFGWVQTLVSSTAIRIESFVNAFLEYQARNPETAAVTNSPHFAAAIIAVISCLALTPVHEPSTIEVIFSYGILNFVYLNTFLLTQVSVSIILEYWFFPNLTFLATCAVVTATKRLCFSSLGRFPGPKKAAVSNYWMARQLGNGTFSKTVKKLHKTYGARVVRTGPNEVSVNDVDVIDKIYNGKYQRGPFYEGGSLRGHFSIKDTRSAYHHAIWRRIWEKAFTPSELKYYAAETDAIVFKLLKVLKNKSGNEINCTELINKFALDLTADLTFGEDAGMLDGSGDKAFFASMREYLSWRSYYGTLRNLVQLLGYFPEPKPVASFRRAGESLLVQRQKRGGSSRDITSHLLTEDEETHRKFAVPRQLAANTNLAILMGAATGTTITQTLRALAKHKDVQSRLQAELDSHLKSGSDLSTDSIKNLPYLSGVINEALRLHNPMPTGAHATVSEHGCEGNGYKLPPHTQVYVPVLALMTDEKYFPKGEEFVPERWTGEQPELVKDERAFIPWGYGVHACPGRQLALNEMKVTIARVVREFEIDVGESDDEKKWESEWRDYSMVVIGECMLKFKSRRA</sequence>
<evidence type="ECO:0000256" key="11">
    <source>
        <dbReference type="ARBA" id="ARBA00023136"/>
    </source>
</evidence>
<dbReference type="EMBL" id="JAVHNQ010000003">
    <property type="protein sequence ID" value="KAK6353474.1"/>
    <property type="molecule type" value="Genomic_DNA"/>
</dbReference>
<keyword evidence="9 12" id="KW-0408">Iron</keyword>
<dbReference type="InterPro" id="IPR001128">
    <property type="entry name" value="Cyt_P450"/>
</dbReference>
<dbReference type="GO" id="GO:0020037">
    <property type="term" value="F:heme binding"/>
    <property type="evidence" value="ECO:0007669"/>
    <property type="project" value="InterPro"/>
</dbReference>
<dbReference type="Proteomes" id="UP001375240">
    <property type="component" value="Unassembled WGS sequence"/>
</dbReference>
<keyword evidence="10 13" id="KW-0503">Monooxygenase</keyword>
<reference evidence="14 15" key="1">
    <citation type="submission" date="2019-10" db="EMBL/GenBank/DDBJ databases">
        <authorList>
            <person name="Palmer J.M."/>
        </authorList>
    </citation>
    <scope>NUCLEOTIDE SEQUENCE [LARGE SCALE GENOMIC DNA]</scope>
    <source>
        <strain evidence="14 15">TWF696</strain>
    </source>
</reference>
<evidence type="ECO:0000256" key="13">
    <source>
        <dbReference type="RuleBase" id="RU000461"/>
    </source>
</evidence>
<dbReference type="GO" id="GO:0016705">
    <property type="term" value="F:oxidoreductase activity, acting on paired donors, with incorporation or reduction of molecular oxygen"/>
    <property type="evidence" value="ECO:0007669"/>
    <property type="project" value="InterPro"/>
</dbReference>
<evidence type="ECO:0000256" key="6">
    <source>
        <dbReference type="ARBA" id="ARBA00022723"/>
    </source>
</evidence>
<evidence type="ECO:0000256" key="10">
    <source>
        <dbReference type="ARBA" id="ARBA00023033"/>
    </source>
</evidence>
<dbReference type="PANTHER" id="PTHR24305">
    <property type="entry name" value="CYTOCHROME P450"/>
    <property type="match status" value="1"/>
</dbReference>
<evidence type="ECO:0000313" key="14">
    <source>
        <dbReference type="EMBL" id="KAK6353474.1"/>
    </source>
</evidence>
<dbReference type="SUPFAM" id="SSF48264">
    <property type="entry name" value="Cytochrome P450"/>
    <property type="match status" value="1"/>
</dbReference>
<proteinExistence type="inferred from homology"/>
<name>A0AAV9V1K1_9PEZI</name>
<dbReference type="PRINTS" id="PR00385">
    <property type="entry name" value="P450"/>
</dbReference>
<evidence type="ECO:0000313" key="15">
    <source>
        <dbReference type="Proteomes" id="UP001375240"/>
    </source>
</evidence>
<keyword evidence="6 12" id="KW-0479">Metal-binding</keyword>
<dbReference type="GO" id="GO:0016020">
    <property type="term" value="C:membrane"/>
    <property type="evidence" value="ECO:0007669"/>
    <property type="project" value="UniProtKB-SubCell"/>
</dbReference>
<comment type="cofactor">
    <cofactor evidence="1 12">
        <name>heme</name>
        <dbReference type="ChEBI" id="CHEBI:30413"/>
    </cofactor>
</comment>
<evidence type="ECO:0008006" key="16">
    <source>
        <dbReference type="Google" id="ProtNLM"/>
    </source>
</evidence>
<evidence type="ECO:0000256" key="12">
    <source>
        <dbReference type="PIRSR" id="PIRSR602401-1"/>
    </source>
</evidence>
<evidence type="ECO:0000256" key="8">
    <source>
        <dbReference type="ARBA" id="ARBA00023002"/>
    </source>
</evidence>
<keyword evidence="11" id="KW-0472">Membrane</keyword>
<keyword evidence="8 13" id="KW-0560">Oxidoreductase</keyword>
<accession>A0AAV9V1K1</accession>
<comment type="subcellular location">
    <subcellularLocation>
        <location evidence="2">Membrane</location>
    </subcellularLocation>
</comment>
<dbReference type="Pfam" id="PF00067">
    <property type="entry name" value="p450"/>
    <property type="match status" value="1"/>
</dbReference>
<comment type="similarity">
    <text evidence="3 13">Belongs to the cytochrome P450 family.</text>
</comment>
<organism evidence="14 15">
    <name type="scientific">Orbilia brochopaga</name>
    <dbReference type="NCBI Taxonomy" id="3140254"/>
    <lineage>
        <taxon>Eukaryota</taxon>
        <taxon>Fungi</taxon>
        <taxon>Dikarya</taxon>
        <taxon>Ascomycota</taxon>
        <taxon>Pezizomycotina</taxon>
        <taxon>Orbiliomycetes</taxon>
        <taxon>Orbiliales</taxon>
        <taxon>Orbiliaceae</taxon>
        <taxon>Orbilia</taxon>
    </lineage>
</organism>
<keyword evidence="7" id="KW-1133">Transmembrane helix</keyword>
<comment type="caution">
    <text evidence="14">The sequence shown here is derived from an EMBL/GenBank/DDBJ whole genome shotgun (WGS) entry which is preliminary data.</text>
</comment>
<evidence type="ECO:0000256" key="9">
    <source>
        <dbReference type="ARBA" id="ARBA00023004"/>
    </source>
</evidence>
<keyword evidence="5" id="KW-0812">Transmembrane</keyword>